<accession>A0A1H0RDJ0</accession>
<dbReference type="SUPFAM" id="SSF53187">
    <property type="entry name" value="Zn-dependent exopeptidases"/>
    <property type="match status" value="1"/>
</dbReference>
<gene>
    <name evidence="6" type="ORF">SAMN04489708_1105</name>
</gene>
<dbReference type="InterPro" id="IPR053138">
    <property type="entry name" value="N-alpha-Ac-DABA_deacetylase"/>
</dbReference>
<dbReference type="InterPro" id="IPR055438">
    <property type="entry name" value="AstE_AspA_cat"/>
</dbReference>
<dbReference type="Pfam" id="PF24827">
    <property type="entry name" value="AstE_AspA_cat"/>
    <property type="match status" value="1"/>
</dbReference>
<dbReference type="PANTHER" id="PTHR37326">
    <property type="entry name" value="BLL3975 PROTEIN"/>
    <property type="match status" value="1"/>
</dbReference>
<evidence type="ECO:0000313" key="7">
    <source>
        <dbReference type="Proteomes" id="UP000199317"/>
    </source>
</evidence>
<evidence type="ECO:0000313" key="6">
    <source>
        <dbReference type="EMBL" id="SDP27249.1"/>
    </source>
</evidence>
<dbReference type="RefSeq" id="WP_244160074.1">
    <property type="nucleotide sequence ID" value="NZ_FNJL01000010.1"/>
</dbReference>
<reference evidence="7" key="1">
    <citation type="submission" date="2016-10" db="EMBL/GenBank/DDBJ databases">
        <authorList>
            <person name="Varghese N."/>
            <person name="Submissions S."/>
        </authorList>
    </citation>
    <scope>NUCLEOTIDE SEQUENCE [LARGE SCALE GENOMIC DNA]</scope>
    <source>
        <strain evidence="7">DSM 17101</strain>
    </source>
</reference>
<dbReference type="EMBL" id="FNJL01000010">
    <property type="protein sequence ID" value="SDP27249.1"/>
    <property type="molecule type" value="Genomic_DNA"/>
</dbReference>
<dbReference type="InterPro" id="IPR043795">
    <property type="entry name" value="N-alpha-Ac-DABA-like"/>
</dbReference>
<evidence type="ECO:0000256" key="2">
    <source>
        <dbReference type="ARBA" id="ARBA00022723"/>
    </source>
</evidence>
<proteinExistence type="predicted"/>
<sequence>MTPRPSTFFTDIDWQAPGKQVGSAWLPYSAHDDAWGAVTIPLAVIRGEHDGPTVFLTGAIHGDEYEGPIVINELIRSVQPSQVRGRLILMPAANAPAMRAHSRVSPLDGRNLARVFPGNPFGTPTEQIAAFIHNVVFPQCDAYVDLHAGGSSLFIEESAQVVVTPSLRDETREKAEAMARWFGARYTVVTDNMGDPRTSCGAAAALGLAAIAAEMGANGSISPTGVQRTRECVARVLDGLGVLPAAAPLPAAGPSRLVRMAPGANLLCPGDGWFEPLHALGRRVEAGEVAGRLHRLSEPGEEPREIRFAVGGVLYSQRTFGIARQGNSLCVLVEDLPGNATPGAQH</sequence>
<evidence type="ECO:0000256" key="4">
    <source>
        <dbReference type="ARBA" id="ARBA00022833"/>
    </source>
</evidence>
<dbReference type="GO" id="GO:0046872">
    <property type="term" value="F:metal ion binding"/>
    <property type="evidence" value="ECO:0007669"/>
    <property type="project" value="UniProtKB-KW"/>
</dbReference>
<dbReference type="Gene3D" id="3.40.630.10">
    <property type="entry name" value="Zn peptidases"/>
    <property type="match status" value="1"/>
</dbReference>
<keyword evidence="4" id="KW-0862">Zinc</keyword>
<keyword evidence="7" id="KW-1185">Reference proteome</keyword>
<evidence type="ECO:0000259" key="5">
    <source>
        <dbReference type="Pfam" id="PF24827"/>
    </source>
</evidence>
<name>A0A1H0RDJ0_9BURK</name>
<dbReference type="PANTHER" id="PTHR37326:SF1">
    <property type="entry name" value="BLL3975 PROTEIN"/>
    <property type="match status" value="1"/>
</dbReference>
<organism evidence="6 7">
    <name type="scientific">Paracidovorax cattleyae</name>
    <dbReference type="NCBI Taxonomy" id="80868"/>
    <lineage>
        <taxon>Bacteria</taxon>
        <taxon>Pseudomonadati</taxon>
        <taxon>Pseudomonadota</taxon>
        <taxon>Betaproteobacteria</taxon>
        <taxon>Burkholderiales</taxon>
        <taxon>Comamonadaceae</taxon>
        <taxon>Paracidovorax</taxon>
    </lineage>
</organism>
<comment type="cofactor">
    <cofactor evidence="1">
        <name>Zn(2+)</name>
        <dbReference type="ChEBI" id="CHEBI:29105"/>
    </cofactor>
</comment>
<protein>
    <recommendedName>
        <fullName evidence="5">Succinylglutamate desuccinylase/Aspartoacylase catalytic domain-containing protein</fullName>
    </recommendedName>
</protein>
<evidence type="ECO:0000256" key="3">
    <source>
        <dbReference type="ARBA" id="ARBA00022801"/>
    </source>
</evidence>
<keyword evidence="3" id="KW-0378">Hydrolase</keyword>
<dbReference type="AlphaFoldDB" id="A0A1H0RDJ0"/>
<dbReference type="GO" id="GO:0016788">
    <property type="term" value="F:hydrolase activity, acting on ester bonds"/>
    <property type="evidence" value="ECO:0007669"/>
    <property type="project" value="InterPro"/>
</dbReference>
<feature type="domain" description="Succinylglutamate desuccinylase/Aspartoacylase catalytic" evidence="5">
    <location>
        <begin position="50"/>
        <end position="239"/>
    </location>
</feature>
<dbReference type="GO" id="GO:0016811">
    <property type="term" value="F:hydrolase activity, acting on carbon-nitrogen (but not peptide) bonds, in linear amides"/>
    <property type="evidence" value="ECO:0007669"/>
    <property type="project" value="InterPro"/>
</dbReference>
<dbReference type="Proteomes" id="UP000199317">
    <property type="component" value="Unassembled WGS sequence"/>
</dbReference>
<evidence type="ECO:0000256" key="1">
    <source>
        <dbReference type="ARBA" id="ARBA00001947"/>
    </source>
</evidence>
<keyword evidence="2" id="KW-0479">Metal-binding</keyword>
<dbReference type="CDD" id="cd06252">
    <property type="entry name" value="M14_ASTE_ASPA-like"/>
    <property type="match status" value="1"/>
</dbReference>
<dbReference type="PIRSF" id="PIRSF039012">
    <property type="entry name" value="ASP"/>
    <property type="match status" value="1"/>
</dbReference>